<dbReference type="InterPro" id="IPR038157">
    <property type="entry name" value="FeoA_core_dom"/>
</dbReference>
<gene>
    <name evidence="3" type="ORF">EV210_101487</name>
</gene>
<evidence type="ECO:0000313" key="4">
    <source>
        <dbReference type="Proteomes" id="UP000295063"/>
    </source>
</evidence>
<dbReference type="InterPro" id="IPR007167">
    <property type="entry name" value="Fe-transptr_FeoA-like"/>
</dbReference>
<dbReference type="GO" id="GO:0046914">
    <property type="term" value="F:transition metal ion binding"/>
    <property type="evidence" value="ECO:0007669"/>
    <property type="project" value="InterPro"/>
</dbReference>
<dbReference type="Pfam" id="PF04023">
    <property type="entry name" value="FeoA"/>
    <property type="match status" value="1"/>
</dbReference>
<proteinExistence type="predicted"/>
<reference evidence="3 4" key="1">
    <citation type="submission" date="2019-03" db="EMBL/GenBank/DDBJ databases">
        <title>Genomic Encyclopedia of Type Strains, Phase IV (KMG-IV): sequencing the most valuable type-strain genomes for metagenomic binning, comparative biology and taxonomic classification.</title>
        <authorList>
            <person name="Goeker M."/>
        </authorList>
    </citation>
    <scope>NUCLEOTIDE SEQUENCE [LARGE SCALE GENOMIC DNA]</scope>
    <source>
        <strain evidence="3 4">DSM 15969</strain>
    </source>
</reference>
<dbReference type="OrthoDB" id="532181at2"/>
<dbReference type="EMBL" id="SLUI01000001">
    <property type="protein sequence ID" value="TCL40286.1"/>
    <property type="molecule type" value="Genomic_DNA"/>
</dbReference>
<dbReference type="AlphaFoldDB" id="A0A4R1Q6R2"/>
<evidence type="ECO:0000313" key="3">
    <source>
        <dbReference type="EMBL" id="TCL40286.1"/>
    </source>
</evidence>
<dbReference type="SUPFAM" id="SSF50037">
    <property type="entry name" value="C-terminal domain of transcriptional repressors"/>
    <property type="match status" value="1"/>
</dbReference>
<dbReference type="InterPro" id="IPR008988">
    <property type="entry name" value="Transcriptional_repressor_C"/>
</dbReference>
<organism evidence="3 4">
    <name type="scientific">Anaerospora hongkongensis</name>
    <dbReference type="NCBI Taxonomy" id="244830"/>
    <lineage>
        <taxon>Bacteria</taxon>
        <taxon>Bacillati</taxon>
        <taxon>Bacillota</taxon>
        <taxon>Negativicutes</taxon>
        <taxon>Selenomonadales</taxon>
        <taxon>Sporomusaceae</taxon>
        <taxon>Anaerospora</taxon>
    </lineage>
</organism>
<evidence type="ECO:0000256" key="1">
    <source>
        <dbReference type="ARBA" id="ARBA00023004"/>
    </source>
</evidence>
<dbReference type="SMART" id="SM00899">
    <property type="entry name" value="FeoA"/>
    <property type="match status" value="1"/>
</dbReference>
<accession>A0A4R1Q6R2</accession>
<dbReference type="Proteomes" id="UP000295063">
    <property type="component" value="Unassembled WGS sequence"/>
</dbReference>
<sequence length="78" mass="8489">MDDVMPLTLLKRGDKAIVASLEPLTAAHFSKLSAFGILPDVLVCVVQSSPAVILQIDYTKVALDRRIAQGIMVVKLRK</sequence>
<dbReference type="Gene3D" id="2.30.30.90">
    <property type="match status" value="1"/>
</dbReference>
<feature type="domain" description="Ferrous iron transporter FeoA-like" evidence="2">
    <location>
        <begin position="5"/>
        <end position="75"/>
    </location>
</feature>
<comment type="caution">
    <text evidence="3">The sequence shown here is derived from an EMBL/GenBank/DDBJ whole genome shotgun (WGS) entry which is preliminary data.</text>
</comment>
<keyword evidence="1" id="KW-0408">Iron</keyword>
<name>A0A4R1Q6R2_9FIRM</name>
<protein>
    <submittedName>
        <fullName evidence="3">Ferrous iron transport protein A</fullName>
    </submittedName>
</protein>
<evidence type="ECO:0000259" key="2">
    <source>
        <dbReference type="SMART" id="SM00899"/>
    </source>
</evidence>
<keyword evidence="4" id="KW-1185">Reference proteome</keyword>
<dbReference type="RefSeq" id="WP_132074982.1">
    <property type="nucleotide sequence ID" value="NZ_SLUI01000001.1"/>
</dbReference>